<protein>
    <submittedName>
        <fullName evidence="2">Uncharacterized protein</fullName>
    </submittedName>
</protein>
<name>A0A5H2XUP0_PRUDU</name>
<gene>
    <name evidence="2" type="ORF">Prudu_193S000100</name>
</gene>
<sequence length="527" mass="59798">HCNIMAAELTSGQDHALTMASCQDELLAKTSKIKKSLRKIWAMEKSLRELGENEKYLAALLAQKIQLIDLKKLISKELRLLRRSKADSHKHGLPMVENASTTVNQGEDRSLFLMVTFTRGKYTDAIYEVKFKFGGEVDDMGARVARVAKFSGSTHLGARLFDRSQLYVFSEEGWDKPCVDSFGGYIFDTKTRALDRLTPSTVQFKQHGTVVSAYGTLYFLETKTEFVQGSGLFFAKYNPDKKDWVQMPSFPFSYKFTTEATGFAVGYGVILYTLSDLHGNFDVVAFHLGRKNWKRVEIGTCTPFQGRAVVVGETIYALNYFRTDEIIAYSLRRKVVDDGDIAYSLVQQFKLNGLDIADPPLQFDGLVTDYLVHLGNQDFVHVKTGTNEECDEVQHLCITTFQIVQGMIETLHSTVLHVKIDVRNWFMLTLGFTPECEDYEPEESKSAASMKQPKQEDDTTLDENSLRHEEEAKYEVALMHHEKANQKKPKDASGIIKNKRKRKSGWKEGLHVTKKKKVGLEVVENNL</sequence>
<feature type="compositionally biased region" description="Basic and acidic residues" evidence="1">
    <location>
        <begin position="464"/>
        <end position="491"/>
    </location>
</feature>
<proteinExistence type="predicted"/>
<evidence type="ECO:0000256" key="1">
    <source>
        <dbReference type="SAM" id="MobiDB-lite"/>
    </source>
</evidence>
<feature type="non-terminal residue" evidence="2">
    <location>
        <position position="1"/>
    </location>
</feature>
<evidence type="ECO:0000313" key="2">
    <source>
        <dbReference type="EMBL" id="BBN67811.1"/>
    </source>
</evidence>
<dbReference type="AlphaFoldDB" id="A0A5H2XUP0"/>
<reference evidence="2" key="1">
    <citation type="journal article" date="2019" name="Science">
        <title>Mutation of a bHLH transcription factor allowed almond domestication.</title>
        <authorList>
            <person name="Sanchez-Perez R."/>
            <person name="Pavan S."/>
            <person name="Mazzeo R."/>
            <person name="Moldovan C."/>
            <person name="Aiese Cigliano R."/>
            <person name="Del Cueto J."/>
            <person name="Ricciardi F."/>
            <person name="Lotti C."/>
            <person name="Ricciardi L."/>
            <person name="Dicenta F."/>
            <person name="Lopez-Marques R.L."/>
            <person name="Lindberg Moller B."/>
        </authorList>
    </citation>
    <scope>NUCLEOTIDE SEQUENCE</scope>
</reference>
<organism evidence="2">
    <name type="scientific">Prunus dulcis</name>
    <name type="common">Almond</name>
    <name type="synonym">Amygdalus dulcis</name>
    <dbReference type="NCBI Taxonomy" id="3755"/>
    <lineage>
        <taxon>Eukaryota</taxon>
        <taxon>Viridiplantae</taxon>
        <taxon>Streptophyta</taxon>
        <taxon>Embryophyta</taxon>
        <taxon>Tracheophyta</taxon>
        <taxon>Spermatophyta</taxon>
        <taxon>Magnoliopsida</taxon>
        <taxon>eudicotyledons</taxon>
        <taxon>Gunneridae</taxon>
        <taxon>Pentapetalae</taxon>
        <taxon>rosids</taxon>
        <taxon>fabids</taxon>
        <taxon>Rosales</taxon>
        <taxon>Rosaceae</taxon>
        <taxon>Amygdaloideae</taxon>
        <taxon>Amygdaleae</taxon>
        <taxon>Prunus</taxon>
    </lineage>
</organism>
<accession>A0A5H2XUP0</accession>
<feature type="region of interest" description="Disordered" evidence="1">
    <location>
        <begin position="439"/>
        <end position="510"/>
    </location>
</feature>
<dbReference type="EMBL" id="AP020530">
    <property type="protein sequence ID" value="BBN67811.1"/>
    <property type="molecule type" value="Genomic_DNA"/>
</dbReference>